<dbReference type="InterPro" id="IPR004167">
    <property type="entry name" value="PSBD"/>
</dbReference>
<keyword evidence="4" id="KW-0450">Lipoyl</keyword>
<evidence type="ECO:0000256" key="2">
    <source>
        <dbReference type="ARBA" id="ARBA00007317"/>
    </source>
</evidence>
<dbReference type="InterPro" id="IPR001078">
    <property type="entry name" value="2-oxoacid_DH_actylTfrase"/>
</dbReference>
<evidence type="ECO:0000256" key="4">
    <source>
        <dbReference type="ARBA" id="ARBA00022823"/>
    </source>
</evidence>
<protein>
    <submittedName>
        <fullName evidence="8">Unannotated protein</fullName>
    </submittedName>
</protein>
<proteinExistence type="inferred from homology"/>
<dbReference type="Gene3D" id="4.10.320.10">
    <property type="entry name" value="E3-binding domain"/>
    <property type="match status" value="1"/>
</dbReference>
<dbReference type="SUPFAM" id="SSF51230">
    <property type="entry name" value="Single hybrid motif"/>
    <property type="match status" value="1"/>
</dbReference>
<keyword evidence="5" id="KW-0012">Acyltransferase</keyword>
<dbReference type="Pfam" id="PF00198">
    <property type="entry name" value="2-oxoacid_dh"/>
    <property type="match status" value="1"/>
</dbReference>
<dbReference type="GO" id="GO:0005737">
    <property type="term" value="C:cytoplasm"/>
    <property type="evidence" value="ECO:0007669"/>
    <property type="project" value="TreeGrafter"/>
</dbReference>
<evidence type="ECO:0000256" key="5">
    <source>
        <dbReference type="ARBA" id="ARBA00023315"/>
    </source>
</evidence>
<dbReference type="PROSITE" id="PS50968">
    <property type="entry name" value="BIOTINYL_LIPOYL"/>
    <property type="match status" value="1"/>
</dbReference>
<evidence type="ECO:0000256" key="1">
    <source>
        <dbReference type="ARBA" id="ARBA00001938"/>
    </source>
</evidence>
<dbReference type="InterPro" id="IPR003016">
    <property type="entry name" value="2-oxoA_DH_lipoyl-BS"/>
</dbReference>
<feature type="domain" description="Lipoyl-binding" evidence="6">
    <location>
        <begin position="1"/>
        <end position="76"/>
    </location>
</feature>
<dbReference type="GO" id="GO:0016407">
    <property type="term" value="F:acetyltransferase activity"/>
    <property type="evidence" value="ECO:0007669"/>
    <property type="project" value="TreeGrafter"/>
</dbReference>
<dbReference type="Pfam" id="PF02817">
    <property type="entry name" value="E3_binding"/>
    <property type="match status" value="1"/>
</dbReference>
<dbReference type="GO" id="GO:0031405">
    <property type="term" value="F:lipoic acid binding"/>
    <property type="evidence" value="ECO:0007669"/>
    <property type="project" value="TreeGrafter"/>
</dbReference>
<dbReference type="SUPFAM" id="SSF47005">
    <property type="entry name" value="Peripheral subunit-binding domain of 2-oxo acid dehydrogenase complex"/>
    <property type="match status" value="1"/>
</dbReference>
<reference evidence="8" key="1">
    <citation type="submission" date="2020-05" db="EMBL/GenBank/DDBJ databases">
        <authorList>
            <person name="Chiriac C."/>
            <person name="Salcher M."/>
            <person name="Ghai R."/>
            <person name="Kavagutti S V."/>
        </authorList>
    </citation>
    <scope>NUCLEOTIDE SEQUENCE</scope>
</reference>
<keyword evidence="3" id="KW-0808">Transferase</keyword>
<dbReference type="PROSITE" id="PS51826">
    <property type="entry name" value="PSBD"/>
    <property type="match status" value="1"/>
</dbReference>
<comment type="similarity">
    <text evidence="2">Belongs to the 2-oxoacid dehydrogenase family.</text>
</comment>
<dbReference type="AlphaFoldDB" id="A0A6J7F0T8"/>
<evidence type="ECO:0000259" key="7">
    <source>
        <dbReference type="PROSITE" id="PS51826"/>
    </source>
</evidence>
<dbReference type="PROSITE" id="PS00189">
    <property type="entry name" value="LIPOYL"/>
    <property type="match status" value="1"/>
</dbReference>
<evidence type="ECO:0000259" key="6">
    <source>
        <dbReference type="PROSITE" id="PS50968"/>
    </source>
</evidence>
<dbReference type="Gene3D" id="3.30.559.10">
    <property type="entry name" value="Chloramphenicol acetyltransferase-like domain"/>
    <property type="match status" value="1"/>
</dbReference>
<comment type="cofactor">
    <cofactor evidence="1">
        <name>(R)-lipoate</name>
        <dbReference type="ChEBI" id="CHEBI:83088"/>
    </cofactor>
</comment>
<dbReference type="EMBL" id="CAFBLP010000056">
    <property type="protein sequence ID" value="CAB4885133.1"/>
    <property type="molecule type" value="Genomic_DNA"/>
</dbReference>
<dbReference type="InterPro" id="IPR000089">
    <property type="entry name" value="Biotin_lipoyl"/>
</dbReference>
<sequence length="473" mass="48518">MADITLPQLGETVTEGTITRWFKQVGDTVAADEPLFEVSTDKVDTEVPAPIAGVLLEIRAQEGDTVPVGAVIAVVGSSDSAPATVEAAPPAPAPPAPVAAAEPVAVEAAPQPAHVVADIAPPPPPATIVPAAPVAAAAPGADNRLLSPVVRRLVSEHGIDPGILTGSGPGGRITREDVLDHIDKIASGAVAAPLPTPLPAAAPTPLPAAAPAAPVVAAPAAAAPVVAVTAAAGIVGEGDAVVKLSKIRKLTGAHMIMSKGVSPHAFSVVEVDFANVDATRNKVKNDWKADEGFGLTYLSFISRAIVDALREFPHLNATVDGDNLIVHNFVDLGIAVDLDYSGLLVPVIRSAETKRLRAIAREINDLGTRARARKLSPDEISGGTFTISNNGSAGSVLTMAIINQPQVAILSTDAIVRKPVVVRLPDGGESIAIHPVGNLAMSWDHRAFDGAYAAGFLVLVKQLLETRDWGAEL</sequence>
<gene>
    <name evidence="8" type="ORF">UFOPK3376_02051</name>
</gene>
<evidence type="ECO:0000256" key="3">
    <source>
        <dbReference type="ARBA" id="ARBA00022679"/>
    </source>
</evidence>
<evidence type="ECO:0000313" key="8">
    <source>
        <dbReference type="EMBL" id="CAB4885133.1"/>
    </source>
</evidence>
<dbReference type="InterPro" id="IPR036625">
    <property type="entry name" value="E3-bd_dom_sf"/>
</dbReference>
<organism evidence="8">
    <name type="scientific">freshwater metagenome</name>
    <dbReference type="NCBI Taxonomy" id="449393"/>
    <lineage>
        <taxon>unclassified sequences</taxon>
        <taxon>metagenomes</taxon>
        <taxon>ecological metagenomes</taxon>
    </lineage>
</organism>
<dbReference type="PANTHER" id="PTHR43178">
    <property type="entry name" value="DIHYDROLIPOAMIDE ACETYLTRANSFERASE COMPONENT OF PYRUVATE DEHYDROGENASE COMPLEX"/>
    <property type="match status" value="1"/>
</dbReference>
<dbReference type="InterPro" id="IPR023213">
    <property type="entry name" value="CAT-like_dom_sf"/>
</dbReference>
<dbReference type="SUPFAM" id="SSF52777">
    <property type="entry name" value="CoA-dependent acyltransferases"/>
    <property type="match status" value="1"/>
</dbReference>
<dbReference type="InterPro" id="IPR011053">
    <property type="entry name" value="Single_hybrid_motif"/>
</dbReference>
<dbReference type="Pfam" id="PF00364">
    <property type="entry name" value="Biotin_lipoyl"/>
    <property type="match status" value="1"/>
</dbReference>
<dbReference type="CDD" id="cd06849">
    <property type="entry name" value="lipoyl_domain"/>
    <property type="match status" value="1"/>
</dbReference>
<dbReference type="InterPro" id="IPR050743">
    <property type="entry name" value="2-oxoacid_DH_E2_comp"/>
</dbReference>
<name>A0A6J7F0T8_9ZZZZ</name>
<accession>A0A6J7F0T8</accession>
<feature type="domain" description="Peripheral subunit-binding (PSBD)" evidence="7">
    <location>
        <begin position="145"/>
        <end position="182"/>
    </location>
</feature>
<dbReference type="Gene3D" id="2.40.50.100">
    <property type="match status" value="1"/>
</dbReference>
<dbReference type="PANTHER" id="PTHR43178:SF5">
    <property type="entry name" value="LIPOAMIDE ACYLTRANSFERASE COMPONENT OF BRANCHED-CHAIN ALPHA-KETO ACID DEHYDROGENASE COMPLEX, MITOCHONDRIAL"/>
    <property type="match status" value="1"/>
</dbReference>